<feature type="transmembrane region" description="Helical" evidence="1">
    <location>
        <begin position="12"/>
        <end position="28"/>
    </location>
</feature>
<dbReference type="RefSeq" id="WP_058449841.1">
    <property type="nucleotide sequence ID" value="NZ_CAAAJF010000002.1"/>
</dbReference>
<dbReference type="PATRIC" id="fig|455.5.peg.2048"/>
<proteinExistence type="predicted"/>
<evidence type="ECO:0000313" key="2">
    <source>
        <dbReference type="EMBL" id="KTD07749.1"/>
    </source>
</evidence>
<dbReference type="AlphaFoldDB" id="A0A0W0UIU1"/>
<dbReference type="Proteomes" id="UP000093336">
    <property type="component" value="Unassembled WGS sequence"/>
</dbReference>
<feature type="transmembrane region" description="Helical" evidence="1">
    <location>
        <begin position="34"/>
        <end position="50"/>
    </location>
</feature>
<organism evidence="2 4">
    <name type="scientific">Legionella jamestowniensis</name>
    <dbReference type="NCBI Taxonomy" id="455"/>
    <lineage>
        <taxon>Bacteria</taxon>
        <taxon>Pseudomonadati</taxon>
        <taxon>Pseudomonadota</taxon>
        <taxon>Gammaproteobacteria</taxon>
        <taxon>Legionellales</taxon>
        <taxon>Legionellaceae</taxon>
        <taxon>Legionella</taxon>
    </lineage>
</organism>
<keyword evidence="1" id="KW-0472">Membrane</keyword>
<sequence length="108" mass="11830">MTQEQLKEKLDKTLCLLAVASLASSIFYLVDVKFGLAATIAINGCALYAFHEIGKNRRIGSNVLHRAHTFFAAQGNRESAEIYNAFRNIINGGAAVYDELILPNTKPS</sequence>
<evidence type="ECO:0000313" key="5">
    <source>
        <dbReference type="Proteomes" id="UP000093336"/>
    </source>
</evidence>
<evidence type="ECO:0000256" key="1">
    <source>
        <dbReference type="SAM" id="Phobius"/>
    </source>
</evidence>
<reference evidence="3 5" key="2">
    <citation type="submission" date="2016-05" db="EMBL/GenBank/DDBJ databases">
        <authorList>
            <person name="Prochazka B."/>
            <person name="Indra A."/>
            <person name="Hasenberger P."/>
            <person name="Blaschitz M."/>
            <person name="Wagner L."/>
            <person name="Wewalka G."/>
            <person name="Sorschag S."/>
            <person name="Schmid D."/>
            <person name="Ruppitsch W."/>
        </authorList>
    </citation>
    <scope>NUCLEOTIDE SEQUENCE [LARGE SCALE GENOMIC DNA]</scope>
    <source>
        <strain evidence="3 5">974010_12</strain>
    </source>
</reference>
<keyword evidence="5" id="KW-1185">Reference proteome</keyword>
<protein>
    <submittedName>
        <fullName evidence="2">Uncharacterized protein</fullName>
    </submittedName>
</protein>
<dbReference type="Proteomes" id="UP000054715">
    <property type="component" value="Unassembled WGS sequence"/>
</dbReference>
<keyword evidence="1" id="KW-0812">Transmembrane</keyword>
<evidence type="ECO:0000313" key="3">
    <source>
        <dbReference type="EMBL" id="OCH99483.1"/>
    </source>
</evidence>
<keyword evidence="1" id="KW-1133">Transmembrane helix</keyword>
<reference evidence="2 4" key="1">
    <citation type="submission" date="2015-11" db="EMBL/GenBank/DDBJ databases">
        <title>Genomic analysis of 38 Legionella species identifies large and diverse effector repertoires.</title>
        <authorList>
            <person name="Burstein D."/>
            <person name="Amaro F."/>
            <person name="Zusman T."/>
            <person name="Lifshitz Z."/>
            <person name="Cohen O."/>
            <person name="Gilbert J.A."/>
            <person name="Pupko T."/>
            <person name="Shuman H.A."/>
            <person name="Segal G."/>
        </authorList>
    </citation>
    <scope>NUCLEOTIDE SEQUENCE [LARGE SCALE GENOMIC DNA]</scope>
    <source>
        <strain evidence="2 4">JA-26-G1-E2</strain>
    </source>
</reference>
<accession>A0A0W0UIU1</accession>
<dbReference type="STRING" id="455.Ljam_1944"/>
<evidence type="ECO:0000313" key="4">
    <source>
        <dbReference type="Proteomes" id="UP000054715"/>
    </source>
</evidence>
<dbReference type="OrthoDB" id="5651164at2"/>
<dbReference type="EMBL" id="LYOZ01000001">
    <property type="protein sequence ID" value="OCH99483.1"/>
    <property type="molecule type" value="Genomic_DNA"/>
</dbReference>
<gene>
    <name evidence="3" type="ORF">A8135_07320</name>
    <name evidence="2" type="ORF">Ljam_1944</name>
</gene>
<name>A0A0W0UIU1_9GAMM</name>
<dbReference type="EMBL" id="LNYG01000013">
    <property type="protein sequence ID" value="KTD07749.1"/>
    <property type="molecule type" value="Genomic_DNA"/>
</dbReference>
<comment type="caution">
    <text evidence="2">The sequence shown here is derived from an EMBL/GenBank/DDBJ whole genome shotgun (WGS) entry which is preliminary data.</text>
</comment>